<feature type="transmembrane region" description="Helical" evidence="6">
    <location>
        <begin position="113"/>
        <end position="134"/>
    </location>
</feature>
<feature type="transmembrane region" description="Helical" evidence="6">
    <location>
        <begin position="80"/>
        <end position="101"/>
    </location>
</feature>
<feature type="transmembrane region" description="Helical" evidence="6">
    <location>
        <begin position="714"/>
        <end position="739"/>
    </location>
</feature>
<accession>A0A9Q8SU74</accession>
<dbReference type="PANTHER" id="PTHR33048:SF123">
    <property type="entry name" value="INTEGRAL MEMBRANE PROTEIN"/>
    <property type="match status" value="1"/>
</dbReference>
<feature type="transmembrane region" description="Helical" evidence="6">
    <location>
        <begin position="1424"/>
        <end position="1447"/>
    </location>
</feature>
<feature type="transmembrane region" description="Helical" evidence="6">
    <location>
        <begin position="1467"/>
        <end position="1490"/>
    </location>
</feature>
<dbReference type="Pfam" id="PF20684">
    <property type="entry name" value="Fung_rhodopsin"/>
    <property type="match status" value="1"/>
</dbReference>
<feature type="transmembrane region" description="Helical" evidence="6">
    <location>
        <begin position="614"/>
        <end position="631"/>
    </location>
</feature>
<evidence type="ECO:0000256" key="4">
    <source>
        <dbReference type="ARBA" id="ARBA00023136"/>
    </source>
</evidence>
<evidence type="ECO:0000313" key="8">
    <source>
        <dbReference type="EMBL" id="UQC83667.1"/>
    </source>
</evidence>
<proteinExistence type="inferred from homology"/>
<evidence type="ECO:0000313" key="9">
    <source>
        <dbReference type="Proteomes" id="UP000830671"/>
    </source>
</evidence>
<reference evidence="8" key="1">
    <citation type="journal article" date="2021" name="Mol. Plant Microbe Interact.">
        <title>Complete Genome Sequence of the Plant-Pathogenic Fungus Colletotrichum lupini.</title>
        <authorList>
            <person name="Baroncelli R."/>
            <person name="Pensec F."/>
            <person name="Da Lio D."/>
            <person name="Boufleur T."/>
            <person name="Vicente I."/>
            <person name="Sarrocco S."/>
            <person name="Picot A."/>
            <person name="Baraldi E."/>
            <person name="Sukno S."/>
            <person name="Thon M."/>
            <person name="Le Floch G."/>
        </authorList>
    </citation>
    <scope>NUCLEOTIDE SEQUENCE</scope>
    <source>
        <strain evidence="8">IMI 504893</strain>
    </source>
</reference>
<sequence>MAPRSEYSRSSTNTRSLFDDDFTENNKNAFIVGTHPLLQRDIELDSFLAKKSVSGEDRSADDTTNHTAAWCPTWLRSGTLLAFAALFLLFGVSLIVMFQFSQQNSGLVTTRQSLVYLWRFGPTAILTLLSIFWSRVELQAIRYMPWIAYRDNPSMGRDGYSLDYTAMLSPSILYQSLRRRHFLVFIIAVVSLFIKIQIILAPSLYSLVSFQAEQPVDVRVLNSFNISTPAMSNRETSAYYIAKALQNFEMKLPFGVTKEGAYQTFSFRRGSGRGTETKPITVTVDGYFAEMRCLKLSNYSHTDLKETGPARSYYAFNASLLFEGCDQSVPVTTDRMMWINSSPNETTLQSSWNVNNLLNEPKPCSNLPQQHNQSLYHATRIGPSAKNTSHPDVLNFAAILCSSTAWTTPVEIVDDGVSPNMTVIPGGSRRTVNADLWSLLGSSIPEKVGLWAGSGTGTIFGPIITGFQFNGKGTNNDTDPSLFTNDVLYDAVMNTSSILGPLIGHYRLREESDSQTTGTTIATIERLTVNQWVSLSMTALFFLLAVLTVIVLLRYRKRMSVWHRDPATILGSMLFFRDNMDLSNNIMASQSRSLDNEWSSCEFTPLVLRTWTRVPISVLVLAIIGGLYYTLSVSKTQEGLASINADGYLHLLWTSVPALVMLCVTLYVGCCDFAYRGLATLSSLSLRPCSARFLDMSYLDMMGLRALYWSVRKCVWAVTLSQLLTFLCAFLTTLASVMFTVDPVPSSTNVQLRQTTWFGSRQMTLNNAGSFAATRDSLSSLVLRKGDGALTYPRNTYDDLVFPVLDGLQGTEVSPNVSIQLSVPAAKLAPSCVQLPASTYNITFRNYTEEDKFFEVLMVESFDCPNGNRAKLLGIISMSSATNRLGRSYFSDILESPGNTYSINGLCKLGLNMSAPDYIYSPFRFQTYVWGEFNKERNDLDHLSIWRCNYTWVETSTKVSLSMESDGIYILDPEKPPEPDLSTTKFWDPPFDVPHFDYQFINFQAGDAFPTVSLNDPLAGSMERQFTVLIEPYGQLPLSALGDASQESNVLDSLKHNLGFIGAQLANLENRFGVTENSRNRPPPANGLPLLEAIIVDRSRRRLVQNPTITYILMAVLGLVALCNIMAVLSAATRHLSGIPRLFDMEVKGLAPDGFHSMASMVNLLQGSNAPSHLPQSVHLLSKGDLYSRVDDLSFRMGWFQRTQNQTRHFTVGVLGDEDTVIQGMSVSHSPKARKAYKRKESLSRLGQCFLWLIVVASHHRAVPVTGDQCERINPFGNTAPVHTYCCCLRYRQGTAAVGLPSSFPDTLIRILFSPNYILNGDLYLSACLHVRNCNPKVSRLDICPFTSSRMHRLYDYFYNFYPSHRHSRHLLPERLLTTVKMAIAEQGMVMIVVGAILMFLNTFFVGLRLYTRIFITKHVRPNDYLLLTALAAFAALYALLVLGVQGGIGGSILQATLPGIASSLKVLFFLEIIYVVLTSAMKGSIALTFIRLSRSRILTSLFWVSIGLDVAISLAFIIYLLVQCQPIDFAWRLLDANAKGHCLPLTGQLYMGYALSIVTATLDGLLMVSPWIMMRGRGLNSRLKMYIYGIFGLGILATIANIIRLVALVKLKGSSDQLLDAAPVFNWSAIEVSIGIIIAGLIELGPLAAKYNIKGFESYAGDDTVMLTKPITHESRDVEGQEKGWQPKVIGQCSLAECSLTTTPRNRMQTQKRRSLASR</sequence>
<dbReference type="Proteomes" id="UP000830671">
    <property type="component" value="Chromosome 4"/>
</dbReference>
<feature type="transmembrane region" description="Helical" evidence="6">
    <location>
        <begin position="1628"/>
        <end position="1650"/>
    </location>
</feature>
<gene>
    <name evidence="8" type="ORF">CLUP02_09163</name>
</gene>
<dbReference type="InterPro" id="IPR021840">
    <property type="entry name" value="DUF3433"/>
</dbReference>
<evidence type="ECO:0000256" key="1">
    <source>
        <dbReference type="ARBA" id="ARBA00004141"/>
    </source>
</evidence>
<feature type="transmembrane region" description="Helical" evidence="6">
    <location>
        <begin position="182"/>
        <end position="205"/>
    </location>
</feature>
<dbReference type="EMBL" id="CP019476">
    <property type="protein sequence ID" value="UQC83667.1"/>
    <property type="molecule type" value="Genomic_DNA"/>
</dbReference>
<keyword evidence="2 6" id="KW-0812">Transmembrane</keyword>
<dbReference type="KEGG" id="clup:CLUP02_09163"/>
<feature type="transmembrane region" description="Helical" evidence="6">
    <location>
        <begin position="1389"/>
        <end position="1412"/>
    </location>
</feature>
<evidence type="ECO:0000256" key="5">
    <source>
        <dbReference type="ARBA" id="ARBA00038359"/>
    </source>
</evidence>
<keyword evidence="4 6" id="KW-0472">Membrane</keyword>
<feature type="transmembrane region" description="Helical" evidence="6">
    <location>
        <begin position="1586"/>
        <end position="1608"/>
    </location>
</feature>
<keyword evidence="9" id="KW-1185">Reference proteome</keyword>
<evidence type="ECO:0000256" key="2">
    <source>
        <dbReference type="ARBA" id="ARBA00022692"/>
    </source>
</evidence>
<evidence type="ECO:0000256" key="3">
    <source>
        <dbReference type="ARBA" id="ARBA00022989"/>
    </source>
</evidence>
<keyword evidence="3 6" id="KW-1133">Transmembrane helix</keyword>
<feature type="transmembrane region" description="Helical" evidence="6">
    <location>
        <begin position="651"/>
        <end position="675"/>
    </location>
</feature>
<dbReference type="GeneID" id="73343152"/>
<evidence type="ECO:0000259" key="7">
    <source>
        <dbReference type="Pfam" id="PF20684"/>
    </source>
</evidence>
<dbReference type="RefSeq" id="XP_049145286.1">
    <property type="nucleotide sequence ID" value="XM_049288142.1"/>
</dbReference>
<dbReference type="InterPro" id="IPR052337">
    <property type="entry name" value="SAT4-like"/>
</dbReference>
<name>A0A9Q8SU74_9PEZI</name>
<feature type="domain" description="Rhodopsin" evidence="7">
    <location>
        <begin position="1408"/>
        <end position="1649"/>
    </location>
</feature>
<feature type="transmembrane region" description="Helical" evidence="6">
    <location>
        <begin position="532"/>
        <end position="555"/>
    </location>
</feature>
<evidence type="ECO:0000256" key="6">
    <source>
        <dbReference type="SAM" id="Phobius"/>
    </source>
</evidence>
<organism evidence="8 9">
    <name type="scientific">Colletotrichum lupini</name>
    <dbReference type="NCBI Taxonomy" id="145971"/>
    <lineage>
        <taxon>Eukaryota</taxon>
        <taxon>Fungi</taxon>
        <taxon>Dikarya</taxon>
        <taxon>Ascomycota</taxon>
        <taxon>Pezizomycotina</taxon>
        <taxon>Sordariomycetes</taxon>
        <taxon>Hypocreomycetidae</taxon>
        <taxon>Glomerellales</taxon>
        <taxon>Glomerellaceae</taxon>
        <taxon>Colletotrichum</taxon>
        <taxon>Colletotrichum acutatum species complex</taxon>
    </lineage>
</organism>
<dbReference type="Pfam" id="PF11915">
    <property type="entry name" value="DUF3433"/>
    <property type="match status" value="2"/>
</dbReference>
<dbReference type="GO" id="GO:0016020">
    <property type="term" value="C:membrane"/>
    <property type="evidence" value="ECO:0007669"/>
    <property type="project" value="UniProtKB-SubCell"/>
</dbReference>
<comment type="similarity">
    <text evidence="5">Belongs to the SAT4 family.</text>
</comment>
<dbReference type="PANTHER" id="PTHR33048">
    <property type="entry name" value="PTH11-LIKE INTEGRAL MEMBRANE PROTEIN (AFU_ORTHOLOGUE AFUA_5G11245)"/>
    <property type="match status" value="1"/>
</dbReference>
<dbReference type="InterPro" id="IPR049326">
    <property type="entry name" value="Rhodopsin_dom_fungi"/>
</dbReference>
<comment type="subcellular location">
    <subcellularLocation>
        <location evidence="1">Membrane</location>
        <topology evidence="1">Multi-pass membrane protein</topology>
    </subcellularLocation>
</comment>
<feature type="transmembrane region" description="Helical" evidence="6">
    <location>
        <begin position="1554"/>
        <end position="1574"/>
    </location>
</feature>
<feature type="transmembrane region" description="Helical" evidence="6">
    <location>
        <begin position="1502"/>
        <end position="1523"/>
    </location>
</feature>
<protein>
    <recommendedName>
        <fullName evidence="7">Rhodopsin domain-containing protein</fullName>
    </recommendedName>
</protein>